<evidence type="ECO:0000313" key="2">
    <source>
        <dbReference type="Proteomes" id="UP000798662"/>
    </source>
</evidence>
<evidence type="ECO:0000313" key="1">
    <source>
        <dbReference type="EMBL" id="KAK1865467.1"/>
    </source>
</evidence>
<accession>A0ACC3C6P1</accession>
<reference evidence="1" key="1">
    <citation type="submission" date="2019-11" db="EMBL/GenBank/DDBJ databases">
        <title>Nori genome reveals adaptations in red seaweeds to the harsh intertidal environment.</title>
        <authorList>
            <person name="Wang D."/>
            <person name="Mao Y."/>
        </authorList>
    </citation>
    <scope>NUCLEOTIDE SEQUENCE</scope>
    <source>
        <tissue evidence="1">Gametophyte</tissue>
    </source>
</reference>
<protein>
    <submittedName>
        <fullName evidence="1">Uncharacterized protein</fullName>
    </submittedName>
</protein>
<comment type="caution">
    <text evidence="1">The sequence shown here is derived from an EMBL/GenBank/DDBJ whole genome shotgun (WGS) entry which is preliminary data.</text>
</comment>
<keyword evidence="2" id="KW-1185">Reference proteome</keyword>
<sequence>MCPCPPCGSHDSRGRRGRMVRGRAGREGRMGWGGRRGGVVDEEAERLNGVEGSTLFPSFFSLDVLGVLVLDWLLAPPFLLPLLQVYFPPDSLVAAHFTPSSHTTVCPWKGTASYKNVTVDGATNANAAWVYEAPKAAVANIKGHVAFWKGVQVTRS</sequence>
<organism evidence="1 2">
    <name type="scientific">Pyropia yezoensis</name>
    <name type="common">Susabi-nori</name>
    <name type="synonym">Porphyra yezoensis</name>
    <dbReference type="NCBI Taxonomy" id="2788"/>
    <lineage>
        <taxon>Eukaryota</taxon>
        <taxon>Rhodophyta</taxon>
        <taxon>Bangiophyceae</taxon>
        <taxon>Bangiales</taxon>
        <taxon>Bangiaceae</taxon>
        <taxon>Pyropia</taxon>
    </lineage>
</organism>
<dbReference type="EMBL" id="CM020619">
    <property type="protein sequence ID" value="KAK1865467.1"/>
    <property type="molecule type" value="Genomic_DNA"/>
</dbReference>
<name>A0ACC3C6P1_PYRYE</name>
<dbReference type="Proteomes" id="UP000798662">
    <property type="component" value="Chromosome 2"/>
</dbReference>
<gene>
    <name evidence="1" type="ORF">I4F81_007998</name>
</gene>
<proteinExistence type="predicted"/>